<feature type="domain" description="HTH lysR-type" evidence="6">
    <location>
        <begin position="4"/>
        <end position="61"/>
    </location>
</feature>
<dbReference type="Pfam" id="PF03466">
    <property type="entry name" value="LysR_substrate"/>
    <property type="match status" value="1"/>
</dbReference>
<organism evidence="7 8">
    <name type="scientific">Fodinicola feengrottensis</name>
    <dbReference type="NCBI Taxonomy" id="435914"/>
    <lineage>
        <taxon>Bacteria</taxon>
        <taxon>Bacillati</taxon>
        <taxon>Actinomycetota</taxon>
        <taxon>Actinomycetes</taxon>
        <taxon>Mycobacteriales</taxon>
        <taxon>Fodinicola</taxon>
    </lineage>
</organism>
<sequence length="296" mass="31540">MVDLEVRELRYFQAVAQELNFSRAAERLGIAQPPLSRAIRQLERRVGTQLFERDNRRVALTAAGAVLMDEATQVFNAISAAALRTRRAAAASPALVVTAKPMVTTDLLRRILEAYGPDPGLEVVISGFGEQADLVRDGRADVALLGLPGDHRGLDLQVLTSEPRVAALPTGHPLAGRAGLSRHDLAGLPFPRCRETSPAERSFWGGDDPADGPVIQDSSQLLEAVALGQAVALIPASLAARNRRDDIAYRPVPDACPYEIAAGWPAGSRNPAIAHFVETALGLATAGRPSERSAQS</sequence>
<evidence type="ECO:0000313" key="7">
    <source>
        <dbReference type="EMBL" id="GAA1655930.1"/>
    </source>
</evidence>
<dbReference type="PANTHER" id="PTHR30346">
    <property type="entry name" value="TRANSCRIPTIONAL DUAL REGULATOR HCAR-RELATED"/>
    <property type="match status" value="1"/>
</dbReference>
<proteinExistence type="inferred from homology"/>
<evidence type="ECO:0000256" key="5">
    <source>
        <dbReference type="ARBA" id="ARBA00023163"/>
    </source>
</evidence>
<accession>A0ABN2FPN2</accession>
<dbReference type="PRINTS" id="PR00039">
    <property type="entry name" value="HTHLYSR"/>
</dbReference>
<keyword evidence="5" id="KW-0804">Transcription</keyword>
<dbReference type="Gene3D" id="3.40.190.10">
    <property type="entry name" value="Periplasmic binding protein-like II"/>
    <property type="match status" value="2"/>
</dbReference>
<comment type="similarity">
    <text evidence="1">Belongs to the LysR transcriptional regulatory family.</text>
</comment>
<keyword evidence="2" id="KW-0805">Transcription regulation</keyword>
<gene>
    <name evidence="7" type="ORF">GCM10009765_01480</name>
</gene>
<evidence type="ECO:0000256" key="1">
    <source>
        <dbReference type="ARBA" id="ARBA00009437"/>
    </source>
</evidence>
<comment type="caution">
    <text evidence="7">The sequence shown here is derived from an EMBL/GenBank/DDBJ whole genome shotgun (WGS) entry which is preliminary data.</text>
</comment>
<name>A0ABN2FPN2_9ACTN</name>
<reference evidence="7 8" key="1">
    <citation type="journal article" date="2019" name="Int. J. Syst. Evol. Microbiol.">
        <title>The Global Catalogue of Microorganisms (GCM) 10K type strain sequencing project: providing services to taxonomists for standard genome sequencing and annotation.</title>
        <authorList>
            <consortium name="The Broad Institute Genomics Platform"/>
            <consortium name="The Broad Institute Genome Sequencing Center for Infectious Disease"/>
            <person name="Wu L."/>
            <person name="Ma J."/>
        </authorList>
    </citation>
    <scope>NUCLEOTIDE SEQUENCE [LARGE SCALE GENOMIC DNA]</scope>
    <source>
        <strain evidence="7 8">JCM 14718</strain>
    </source>
</reference>
<dbReference type="SUPFAM" id="SSF46785">
    <property type="entry name" value="Winged helix' DNA-binding domain"/>
    <property type="match status" value="1"/>
</dbReference>
<evidence type="ECO:0000256" key="4">
    <source>
        <dbReference type="ARBA" id="ARBA00023159"/>
    </source>
</evidence>
<evidence type="ECO:0000313" key="8">
    <source>
        <dbReference type="Proteomes" id="UP001500618"/>
    </source>
</evidence>
<dbReference type="EMBL" id="BAAANY010000001">
    <property type="protein sequence ID" value="GAA1655930.1"/>
    <property type="molecule type" value="Genomic_DNA"/>
</dbReference>
<dbReference type="InterPro" id="IPR036390">
    <property type="entry name" value="WH_DNA-bd_sf"/>
</dbReference>
<keyword evidence="8" id="KW-1185">Reference proteome</keyword>
<dbReference type="SUPFAM" id="SSF53850">
    <property type="entry name" value="Periplasmic binding protein-like II"/>
    <property type="match status" value="1"/>
</dbReference>
<evidence type="ECO:0000256" key="2">
    <source>
        <dbReference type="ARBA" id="ARBA00023015"/>
    </source>
</evidence>
<protein>
    <submittedName>
        <fullName evidence="7">LysR family transcriptional regulator</fullName>
    </submittedName>
</protein>
<dbReference type="PROSITE" id="PS50931">
    <property type="entry name" value="HTH_LYSR"/>
    <property type="match status" value="1"/>
</dbReference>
<dbReference type="InterPro" id="IPR005119">
    <property type="entry name" value="LysR_subst-bd"/>
</dbReference>
<dbReference type="CDD" id="cd08414">
    <property type="entry name" value="PBP2_LTTR_aromatics_like"/>
    <property type="match status" value="1"/>
</dbReference>
<dbReference type="Proteomes" id="UP001500618">
    <property type="component" value="Unassembled WGS sequence"/>
</dbReference>
<dbReference type="InterPro" id="IPR036388">
    <property type="entry name" value="WH-like_DNA-bd_sf"/>
</dbReference>
<dbReference type="Gene3D" id="1.10.10.10">
    <property type="entry name" value="Winged helix-like DNA-binding domain superfamily/Winged helix DNA-binding domain"/>
    <property type="match status" value="1"/>
</dbReference>
<keyword evidence="4" id="KW-0010">Activator</keyword>
<keyword evidence="3" id="KW-0238">DNA-binding</keyword>
<dbReference type="InterPro" id="IPR000847">
    <property type="entry name" value="LysR_HTH_N"/>
</dbReference>
<evidence type="ECO:0000259" key="6">
    <source>
        <dbReference type="PROSITE" id="PS50931"/>
    </source>
</evidence>
<dbReference type="Gene3D" id="3.40.190.290">
    <property type="match status" value="1"/>
</dbReference>
<dbReference type="PANTHER" id="PTHR30346:SF0">
    <property type="entry name" value="HCA OPERON TRANSCRIPTIONAL ACTIVATOR HCAR"/>
    <property type="match status" value="1"/>
</dbReference>
<dbReference type="RefSeq" id="WP_163573462.1">
    <property type="nucleotide sequence ID" value="NZ_BAAANY010000001.1"/>
</dbReference>
<dbReference type="Pfam" id="PF00126">
    <property type="entry name" value="HTH_1"/>
    <property type="match status" value="1"/>
</dbReference>
<evidence type="ECO:0000256" key="3">
    <source>
        <dbReference type="ARBA" id="ARBA00023125"/>
    </source>
</evidence>